<comment type="caution">
    <text evidence="2">The sequence shown here is derived from an EMBL/GenBank/DDBJ whole genome shotgun (WGS) entry which is preliminary data.</text>
</comment>
<dbReference type="AlphaFoldDB" id="A0A840FEG0"/>
<keyword evidence="3" id="KW-1185">Reference proteome</keyword>
<gene>
    <name evidence="2" type="ORF">GGQ80_002024</name>
</gene>
<proteinExistence type="predicted"/>
<evidence type="ECO:0000313" key="2">
    <source>
        <dbReference type="EMBL" id="MBB4154114.1"/>
    </source>
</evidence>
<feature type="signal peptide" evidence="1">
    <location>
        <begin position="1"/>
        <end position="22"/>
    </location>
</feature>
<protein>
    <submittedName>
        <fullName evidence="2">Uncharacterized protein</fullName>
    </submittedName>
</protein>
<organism evidence="2 3">
    <name type="scientific">Sphingomonas jinjuensis</name>
    <dbReference type="NCBI Taxonomy" id="535907"/>
    <lineage>
        <taxon>Bacteria</taxon>
        <taxon>Pseudomonadati</taxon>
        <taxon>Pseudomonadota</taxon>
        <taxon>Alphaproteobacteria</taxon>
        <taxon>Sphingomonadales</taxon>
        <taxon>Sphingomonadaceae</taxon>
        <taxon>Sphingomonas</taxon>
    </lineage>
</organism>
<keyword evidence="1" id="KW-0732">Signal</keyword>
<feature type="chain" id="PRO_5032817344" evidence="1">
    <location>
        <begin position="23"/>
        <end position="107"/>
    </location>
</feature>
<reference evidence="2 3" key="1">
    <citation type="submission" date="2020-08" db="EMBL/GenBank/DDBJ databases">
        <title>Genomic Encyclopedia of Type Strains, Phase IV (KMG-IV): sequencing the most valuable type-strain genomes for metagenomic binning, comparative biology and taxonomic classification.</title>
        <authorList>
            <person name="Goeker M."/>
        </authorList>
    </citation>
    <scope>NUCLEOTIDE SEQUENCE [LARGE SCALE GENOMIC DNA]</scope>
    <source>
        <strain evidence="2 3">YC6723</strain>
    </source>
</reference>
<dbReference type="RefSeq" id="WP_183984341.1">
    <property type="nucleotide sequence ID" value="NZ_JACIEV010000005.1"/>
</dbReference>
<evidence type="ECO:0000256" key="1">
    <source>
        <dbReference type="SAM" id="SignalP"/>
    </source>
</evidence>
<sequence>MRHVVAMIWWLMMQAVSGPALPAPPPVRPKPLVPACISSADPGDITVCARTDEPYRLKKLPVGFEKEKTLPKAEIGIPGGKLAVETEQADIGGTPSRRAMVRFKVPF</sequence>
<dbReference type="Proteomes" id="UP000529795">
    <property type="component" value="Unassembled WGS sequence"/>
</dbReference>
<name>A0A840FEG0_9SPHN</name>
<evidence type="ECO:0000313" key="3">
    <source>
        <dbReference type="Proteomes" id="UP000529795"/>
    </source>
</evidence>
<dbReference type="EMBL" id="JACIEV010000005">
    <property type="protein sequence ID" value="MBB4154114.1"/>
    <property type="molecule type" value="Genomic_DNA"/>
</dbReference>
<accession>A0A840FEG0</accession>